<reference evidence="2" key="1">
    <citation type="submission" date="2019-02" db="EMBL/GenBank/DDBJ databases">
        <authorList>
            <person name="Gruber-Vodicka R. H."/>
            <person name="Seah K. B. B."/>
        </authorList>
    </citation>
    <scope>NUCLEOTIDE SEQUENCE</scope>
    <source>
        <strain evidence="2">BECK_BZ197</strain>
        <strain evidence="4">BECK_BZ198</strain>
        <strain evidence="3">BECK_BZ199</strain>
    </source>
</reference>
<dbReference type="Pfam" id="PF01883">
    <property type="entry name" value="FeS_assembly_P"/>
    <property type="match status" value="1"/>
</dbReference>
<dbReference type="PANTHER" id="PTHR42831">
    <property type="entry name" value="FE-S PROTEIN MATURATION AUXILIARY FACTOR YITW"/>
    <property type="match status" value="1"/>
</dbReference>
<evidence type="ECO:0000259" key="1">
    <source>
        <dbReference type="Pfam" id="PF01883"/>
    </source>
</evidence>
<organism evidence="2">
    <name type="scientific">Candidatus Kentrum sp. MB</name>
    <dbReference type="NCBI Taxonomy" id="2138164"/>
    <lineage>
        <taxon>Bacteria</taxon>
        <taxon>Pseudomonadati</taxon>
        <taxon>Pseudomonadota</taxon>
        <taxon>Gammaproteobacteria</taxon>
        <taxon>Candidatus Kentrum</taxon>
    </lineage>
</organism>
<proteinExistence type="predicted"/>
<dbReference type="EMBL" id="CAADFQ010000009">
    <property type="protein sequence ID" value="VFK29314.1"/>
    <property type="molecule type" value="Genomic_DNA"/>
</dbReference>
<evidence type="ECO:0000313" key="4">
    <source>
        <dbReference type="EMBL" id="VFK74745.1"/>
    </source>
</evidence>
<dbReference type="EMBL" id="CAADFO010000032">
    <property type="protein sequence ID" value="VFK28013.1"/>
    <property type="molecule type" value="Genomic_DNA"/>
</dbReference>
<dbReference type="SUPFAM" id="SSF117916">
    <property type="entry name" value="Fe-S cluster assembly (FSCA) domain-like"/>
    <property type="match status" value="1"/>
</dbReference>
<dbReference type="AlphaFoldDB" id="A0A450XFE2"/>
<sequence>MSTVDKAERKNKEAARQELKEAVICALRQVYDPEIPVNIYDLGLIYRVDISTKGMVYLDMTLTAPGCPVAETFPGAVEAAVRSVPGVFDARVTLVWDPPWTTDNMSDETKLELGLL</sequence>
<dbReference type="InterPro" id="IPR014291">
    <property type="entry name" value="SUF_FeS_clus_asmbl-assoc"/>
</dbReference>
<feature type="domain" description="MIP18 family-like" evidence="1">
    <location>
        <begin position="20"/>
        <end position="93"/>
    </location>
</feature>
<evidence type="ECO:0000313" key="2">
    <source>
        <dbReference type="EMBL" id="VFK28013.1"/>
    </source>
</evidence>
<dbReference type="InterPro" id="IPR052339">
    <property type="entry name" value="Fe-S_Maturation_MIP18"/>
</dbReference>
<protein>
    <submittedName>
        <fullName evidence="2">FeS assembly SUF system protein</fullName>
    </submittedName>
</protein>
<dbReference type="PANTHER" id="PTHR42831:SF1">
    <property type="entry name" value="FE-S PROTEIN MATURATION AUXILIARY FACTOR YITW"/>
    <property type="match status" value="1"/>
</dbReference>
<dbReference type="InterPro" id="IPR034904">
    <property type="entry name" value="FSCA_dom_sf"/>
</dbReference>
<dbReference type="Gene3D" id="3.30.300.130">
    <property type="entry name" value="Fe-S cluster assembly (FSCA)"/>
    <property type="match status" value="1"/>
</dbReference>
<gene>
    <name evidence="2" type="ORF">BECKMB1821G_GA0114241_10326</name>
    <name evidence="4" type="ORF">BECKMB1821H_GA0114242_100930</name>
    <name evidence="3" type="ORF">BECKMB1821I_GA0114274_100930</name>
</gene>
<dbReference type="InterPro" id="IPR002744">
    <property type="entry name" value="MIP18-like"/>
</dbReference>
<dbReference type="EMBL" id="CAADGH010000009">
    <property type="protein sequence ID" value="VFK74745.1"/>
    <property type="molecule type" value="Genomic_DNA"/>
</dbReference>
<accession>A0A450XFE2</accession>
<name>A0A450XFE2_9GAMM</name>
<dbReference type="NCBIfam" id="TIGR02945">
    <property type="entry name" value="SUF_assoc"/>
    <property type="match status" value="1"/>
</dbReference>
<evidence type="ECO:0000313" key="3">
    <source>
        <dbReference type="EMBL" id="VFK29314.1"/>
    </source>
</evidence>